<keyword evidence="2" id="KW-0805">Transcription regulation</keyword>
<comment type="caution">
    <text evidence="8">The sequence shown here is derived from an EMBL/GenBank/DDBJ whole genome shotgun (WGS) entry which is preliminary data.</text>
</comment>
<proteinExistence type="predicted"/>
<evidence type="ECO:0000256" key="4">
    <source>
        <dbReference type="ARBA" id="ARBA00023163"/>
    </source>
</evidence>
<accession>A0AAN8ZQR4</accession>
<evidence type="ECO:0000256" key="3">
    <source>
        <dbReference type="ARBA" id="ARBA00023125"/>
    </source>
</evidence>
<keyword evidence="9" id="KW-1185">Reference proteome</keyword>
<feature type="domain" description="TF-B3" evidence="7">
    <location>
        <begin position="46"/>
        <end position="137"/>
    </location>
</feature>
<feature type="coiled-coil region" evidence="6">
    <location>
        <begin position="355"/>
        <end position="396"/>
    </location>
</feature>
<evidence type="ECO:0000256" key="6">
    <source>
        <dbReference type="SAM" id="Coils"/>
    </source>
</evidence>
<sequence length="405" mass="45901">MGYVIVVGHKRKDLDNRVYASDGARLHAKKKADELQSVLGSEFPSVVKPMTQSHVTGGFWLGLPLPFCKKHLPKHDEEIKLADEDGQEWMTKYLSTRSGLSGGWRGFSIDHKLVDGDALVFQLIKPTTFKVYIIRVYRPGDLEILDHAQKCINVKQIKAVIDSNSQHKGEENQINCQSSDTAYENAEEINMMLLSEAASYSENNSDNPDTEVLDGIRFLESVIQFDQVKGIEDFTIQVYGLVVDSEIPKHIKTKYYDLCCTQKCFLHDHLIEGMNCKLVAGMIIETVNIADAIKASNLTTSIHHFALWDKSLLAFDKLGMKVDFLRARLDKLTNIAFKSKASAEVRRYIKAKGEHDLVEEDLRVLEAKMSELEKTKRKLDDEIDTLKVDVAEHENTFRKAVNAPW</sequence>
<dbReference type="AlphaFoldDB" id="A0AAN8ZQR4"/>
<dbReference type="InterPro" id="IPR015300">
    <property type="entry name" value="DNA-bd_pseudobarrel_sf"/>
</dbReference>
<keyword evidence="6" id="KW-0175">Coiled coil</keyword>
<dbReference type="SUPFAM" id="SSF101936">
    <property type="entry name" value="DNA-binding pseudobarrel domain"/>
    <property type="match status" value="1"/>
</dbReference>
<reference evidence="8 9" key="1">
    <citation type="submission" date="2023-12" db="EMBL/GenBank/DDBJ databases">
        <title>A high-quality genome assembly for Dillenia turbinata (Dilleniales).</title>
        <authorList>
            <person name="Chanderbali A."/>
        </authorList>
    </citation>
    <scope>NUCLEOTIDE SEQUENCE [LARGE SCALE GENOMIC DNA]</scope>
    <source>
        <strain evidence="8">LSX21</strain>
        <tissue evidence="8">Leaf</tissue>
    </source>
</reference>
<name>A0AAN8ZQR4_9MAGN</name>
<evidence type="ECO:0000256" key="2">
    <source>
        <dbReference type="ARBA" id="ARBA00023015"/>
    </source>
</evidence>
<comment type="subcellular location">
    <subcellularLocation>
        <location evidence="1">Nucleus</location>
    </subcellularLocation>
</comment>
<evidence type="ECO:0000313" key="9">
    <source>
        <dbReference type="Proteomes" id="UP001370490"/>
    </source>
</evidence>
<gene>
    <name evidence="8" type="ORF">RJ641_013671</name>
</gene>
<evidence type="ECO:0000313" key="8">
    <source>
        <dbReference type="EMBL" id="KAK6946127.1"/>
    </source>
</evidence>
<evidence type="ECO:0000256" key="1">
    <source>
        <dbReference type="ARBA" id="ARBA00004123"/>
    </source>
</evidence>
<protein>
    <submittedName>
        <fullName evidence="8">B3 DNA binding domain</fullName>
    </submittedName>
</protein>
<dbReference type="InterPro" id="IPR044837">
    <property type="entry name" value="REM16-like"/>
</dbReference>
<dbReference type="PANTHER" id="PTHR31391:SF99">
    <property type="entry name" value="B3 DOMAIN-CONTAINING PROTEIN OS06G0194400"/>
    <property type="match status" value="1"/>
</dbReference>
<evidence type="ECO:0000256" key="5">
    <source>
        <dbReference type="ARBA" id="ARBA00023242"/>
    </source>
</evidence>
<dbReference type="EMBL" id="JBAMMX010000002">
    <property type="protein sequence ID" value="KAK6946127.1"/>
    <property type="molecule type" value="Genomic_DNA"/>
</dbReference>
<dbReference type="GO" id="GO:0003677">
    <property type="term" value="F:DNA binding"/>
    <property type="evidence" value="ECO:0007669"/>
    <property type="project" value="UniProtKB-KW"/>
</dbReference>
<keyword evidence="4" id="KW-0804">Transcription</keyword>
<dbReference type="PROSITE" id="PS50863">
    <property type="entry name" value="B3"/>
    <property type="match status" value="1"/>
</dbReference>
<dbReference type="SMART" id="SM01019">
    <property type="entry name" value="B3"/>
    <property type="match status" value="1"/>
</dbReference>
<dbReference type="CDD" id="cd10017">
    <property type="entry name" value="B3_DNA"/>
    <property type="match status" value="1"/>
</dbReference>
<dbReference type="InterPro" id="IPR003340">
    <property type="entry name" value="B3_DNA-bd"/>
</dbReference>
<dbReference type="PANTHER" id="PTHR31391">
    <property type="entry name" value="B3 DOMAIN-CONTAINING PROTEIN OS11G0197600-RELATED"/>
    <property type="match status" value="1"/>
</dbReference>
<evidence type="ECO:0000259" key="7">
    <source>
        <dbReference type="PROSITE" id="PS50863"/>
    </source>
</evidence>
<dbReference type="Proteomes" id="UP001370490">
    <property type="component" value="Unassembled WGS sequence"/>
</dbReference>
<keyword evidence="5" id="KW-0539">Nucleus</keyword>
<organism evidence="8 9">
    <name type="scientific">Dillenia turbinata</name>
    <dbReference type="NCBI Taxonomy" id="194707"/>
    <lineage>
        <taxon>Eukaryota</taxon>
        <taxon>Viridiplantae</taxon>
        <taxon>Streptophyta</taxon>
        <taxon>Embryophyta</taxon>
        <taxon>Tracheophyta</taxon>
        <taxon>Spermatophyta</taxon>
        <taxon>Magnoliopsida</taxon>
        <taxon>eudicotyledons</taxon>
        <taxon>Gunneridae</taxon>
        <taxon>Pentapetalae</taxon>
        <taxon>Dilleniales</taxon>
        <taxon>Dilleniaceae</taxon>
        <taxon>Dillenia</taxon>
    </lineage>
</organism>
<dbReference type="Pfam" id="PF02362">
    <property type="entry name" value="B3"/>
    <property type="match status" value="1"/>
</dbReference>
<dbReference type="Gene3D" id="2.40.330.10">
    <property type="entry name" value="DNA-binding pseudobarrel domain"/>
    <property type="match status" value="1"/>
</dbReference>
<dbReference type="GO" id="GO:0005634">
    <property type="term" value="C:nucleus"/>
    <property type="evidence" value="ECO:0007669"/>
    <property type="project" value="UniProtKB-SubCell"/>
</dbReference>
<keyword evidence="3" id="KW-0238">DNA-binding</keyword>